<dbReference type="InterPro" id="IPR050059">
    <property type="entry name" value="ATP_synthase_B_chain"/>
</dbReference>
<dbReference type="InterPro" id="IPR017707">
    <property type="entry name" value="Alt_ATP_synth_F0_bsu"/>
</dbReference>
<organism evidence="14">
    <name type="scientific">bioreactor metagenome</name>
    <dbReference type="NCBI Taxonomy" id="1076179"/>
    <lineage>
        <taxon>unclassified sequences</taxon>
        <taxon>metagenomes</taxon>
        <taxon>ecological metagenomes</taxon>
    </lineage>
</organism>
<keyword evidence="5 13" id="KW-0812">Transmembrane</keyword>
<keyword evidence="4" id="KW-0138">CF(0)</keyword>
<comment type="caution">
    <text evidence="14">The sequence shown here is derived from an EMBL/GenBank/DDBJ whole genome shotgun (WGS) entry which is preliminary data.</text>
</comment>
<keyword evidence="8" id="KW-0406">Ion transport</keyword>
<sequence length="297" mass="34040">MPIDWFTVAAQAVNFLLLVWLMKRYLYKPVLRAIDAREKRIEEQLGDAKALKMEALKEKEEFQRKSGIFDRERTELMNAAAEKAKSERIHLLEEARSSAEILRAKWREDLERDASRLEEDFQRRVREEVFSIVRKILSDLAGEELESKIIDLFLRRLGKMDEEERKGLAPKTKAPDASVRLRTAFSLTEEQRNTIGQEVKKLFSLKKEPEFTVEKDLVAGMELSVSGQKISWTIDDYLLSLRESVEDLIKPGKKASPSPADGGKEDASLKGPSRSGKNPPKKRQKSDPPGEEEKDNL</sequence>
<dbReference type="InterPro" id="IPR000711">
    <property type="entry name" value="ATPase_OSCP/dsu"/>
</dbReference>
<keyword evidence="9 13" id="KW-0472">Membrane</keyword>
<dbReference type="InterPro" id="IPR002146">
    <property type="entry name" value="ATP_synth_b/b'su_bac/chlpt"/>
</dbReference>
<dbReference type="GO" id="GO:0046933">
    <property type="term" value="F:proton-transporting ATP synthase activity, rotational mechanism"/>
    <property type="evidence" value="ECO:0007669"/>
    <property type="project" value="InterPro"/>
</dbReference>
<dbReference type="GO" id="GO:0046961">
    <property type="term" value="F:proton-transporting ATPase activity, rotational mechanism"/>
    <property type="evidence" value="ECO:0007669"/>
    <property type="project" value="TreeGrafter"/>
</dbReference>
<feature type="region of interest" description="Disordered" evidence="12">
    <location>
        <begin position="250"/>
        <end position="297"/>
    </location>
</feature>
<keyword evidence="7 13" id="KW-1133">Transmembrane helix</keyword>
<evidence type="ECO:0000256" key="10">
    <source>
        <dbReference type="ARBA" id="ARBA00023310"/>
    </source>
</evidence>
<proteinExistence type="inferred from homology"/>
<evidence type="ECO:0000256" key="4">
    <source>
        <dbReference type="ARBA" id="ARBA00022547"/>
    </source>
</evidence>
<evidence type="ECO:0000256" key="7">
    <source>
        <dbReference type="ARBA" id="ARBA00022989"/>
    </source>
</evidence>
<evidence type="ECO:0000256" key="8">
    <source>
        <dbReference type="ARBA" id="ARBA00023065"/>
    </source>
</evidence>
<evidence type="ECO:0000256" key="12">
    <source>
        <dbReference type="SAM" id="MobiDB-lite"/>
    </source>
</evidence>
<evidence type="ECO:0000256" key="6">
    <source>
        <dbReference type="ARBA" id="ARBA00022781"/>
    </source>
</evidence>
<dbReference type="CDD" id="cd06503">
    <property type="entry name" value="ATP-synt_Fo_b"/>
    <property type="match status" value="1"/>
</dbReference>
<evidence type="ECO:0000256" key="13">
    <source>
        <dbReference type="SAM" id="Phobius"/>
    </source>
</evidence>
<dbReference type="Pfam" id="PF00213">
    <property type="entry name" value="OSCP"/>
    <property type="match status" value="1"/>
</dbReference>
<dbReference type="AlphaFoldDB" id="A0A645D5A2"/>
<reference evidence="14" key="1">
    <citation type="submission" date="2019-08" db="EMBL/GenBank/DDBJ databases">
        <authorList>
            <person name="Kucharzyk K."/>
            <person name="Murdoch R.W."/>
            <person name="Higgins S."/>
            <person name="Loffler F."/>
        </authorList>
    </citation>
    <scope>NUCLEOTIDE SEQUENCE</scope>
</reference>
<accession>A0A645D5A2</accession>
<evidence type="ECO:0000256" key="2">
    <source>
        <dbReference type="ARBA" id="ARBA00005513"/>
    </source>
</evidence>
<keyword evidence="6" id="KW-0375">Hydrogen ion transport</keyword>
<evidence type="ECO:0000256" key="11">
    <source>
        <dbReference type="ARBA" id="ARBA00025198"/>
    </source>
</evidence>
<comment type="function">
    <text evidence="11">F(1)F(0) ATP synthase produces ATP from ADP in the presence of a proton or sodium gradient. F-type ATPases consist of two structural domains, F(1) containing the extramembraneous catalytic core and F(0) containing the membrane proton channel, linked together by a central stalk and a peripheral stalk. During catalysis, ATP synthesis in the catalytic domain of F(1) is coupled via a rotary mechanism of the central stalk subunits to proton translocation.</text>
</comment>
<evidence type="ECO:0000256" key="1">
    <source>
        <dbReference type="ARBA" id="ARBA00004167"/>
    </source>
</evidence>
<keyword evidence="10" id="KW-0066">ATP synthesis</keyword>
<protein>
    <submittedName>
        <fullName evidence="14">ATP synthase subunit b</fullName>
    </submittedName>
</protein>
<evidence type="ECO:0000256" key="9">
    <source>
        <dbReference type="ARBA" id="ARBA00023136"/>
    </source>
</evidence>
<name>A0A645D5A2_9ZZZZ</name>
<evidence type="ECO:0000313" key="14">
    <source>
        <dbReference type="EMBL" id="MPM84556.1"/>
    </source>
</evidence>
<dbReference type="NCBIfam" id="TIGR03321">
    <property type="entry name" value="alt_F1F0_F0_B"/>
    <property type="match status" value="1"/>
</dbReference>
<dbReference type="EMBL" id="VSSQ01033068">
    <property type="protein sequence ID" value="MPM84556.1"/>
    <property type="molecule type" value="Genomic_DNA"/>
</dbReference>
<dbReference type="GO" id="GO:0045259">
    <property type="term" value="C:proton-transporting ATP synthase complex"/>
    <property type="evidence" value="ECO:0007669"/>
    <property type="project" value="UniProtKB-KW"/>
</dbReference>
<gene>
    <name evidence="14" type="primary">atpF_38</name>
    <name evidence="14" type="ORF">SDC9_131629</name>
</gene>
<dbReference type="HAMAP" id="MF_01398">
    <property type="entry name" value="ATP_synth_b_bprime"/>
    <property type="match status" value="1"/>
</dbReference>
<keyword evidence="3" id="KW-0813">Transport</keyword>
<comment type="subcellular location">
    <subcellularLocation>
        <location evidence="1">Membrane</location>
        <topology evidence="1">Single-pass membrane protein</topology>
    </subcellularLocation>
</comment>
<dbReference type="PANTHER" id="PTHR33445">
    <property type="entry name" value="ATP SYNTHASE SUBUNIT B', CHLOROPLASTIC"/>
    <property type="match status" value="1"/>
</dbReference>
<evidence type="ECO:0000256" key="5">
    <source>
        <dbReference type="ARBA" id="ARBA00022692"/>
    </source>
</evidence>
<dbReference type="PANTHER" id="PTHR33445:SF2">
    <property type="entry name" value="ATP SYNTHASE SUBUNIT B', CHLOROPLASTIC"/>
    <property type="match status" value="1"/>
</dbReference>
<feature type="transmembrane region" description="Helical" evidence="13">
    <location>
        <begin position="6"/>
        <end position="22"/>
    </location>
</feature>
<comment type="similarity">
    <text evidence="2">Belongs to the ATPase B chain family.</text>
</comment>
<evidence type="ECO:0000256" key="3">
    <source>
        <dbReference type="ARBA" id="ARBA00022448"/>
    </source>
</evidence>
<dbReference type="Pfam" id="PF00430">
    <property type="entry name" value="ATP-synt_B"/>
    <property type="match status" value="1"/>
</dbReference>